<name>A0A839N5U5_9MICO</name>
<keyword evidence="3" id="KW-1185">Reference proteome</keyword>
<dbReference type="EMBL" id="JACHVQ010000002">
    <property type="protein sequence ID" value="MBB2892647.1"/>
    <property type="molecule type" value="Genomic_DNA"/>
</dbReference>
<dbReference type="AlphaFoldDB" id="A0A839N5U5"/>
<dbReference type="RefSeq" id="WP_183321067.1">
    <property type="nucleotide sequence ID" value="NZ_JACHVQ010000002.1"/>
</dbReference>
<comment type="caution">
    <text evidence="2">The sequence shown here is derived from an EMBL/GenBank/DDBJ whole genome shotgun (WGS) entry which is preliminary data.</text>
</comment>
<dbReference type="Proteomes" id="UP000559182">
    <property type="component" value="Unassembled WGS sequence"/>
</dbReference>
<evidence type="ECO:0000313" key="3">
    <source>
        <dbReference type="Proteomes" id="UP000559182"/>
    </source>
</evidence>
<feature type="region of interest" description="Disordered" evidence="1">
    <location>
        <begin position="1"/>
        <end position="26"/>
    </location>
</feature>
<proteinExistence type="predicted"/>
<sequence length="216" mass="23252">MTTQARDAAHRVPHRPSLHSAVPPAAGVRSPATLTHRLATANSCDLDALPANRAGRLTPTQQEQLRARLHASRRSSIVPTTCCALALAVLAYSLCTGSLETGTEVSIGLLASVAGWLGLVRPHYRRLSGDIDAGRVACAEGHVTRERDGWPDYQGSSESCSHYYVLGTKRFLVSGDGYAALVEGRAYRIYYLTDAPTDRRQVMSPMVNIELVAGPD</sequence>
<reference evidence="2 3" key="1">
    <citation type="submission" date="2020-08" db="EMBL/GenBank/DDBJ databases">
        <title>Sequencing the genomes of 1000 actinobacteria strains.</title>
        <authorList>
            <person name="Klenk H.-P."/>
        </authorList>
    </citation>
    <scope>NUCLEOTIDE SEQUENCE [LARGE SCALE GENOMIC DNA]</scope>
    <source>
        <strain evidence="2 3">DSM 105369</strain>
    </source>
</reference>
<evidence type="ECO:0000313" key="2">
    <source>
        <dbReference type="EMBL" id="MBB2892647.1"/>
    </source>
</evidence>
<evidence type="ECO:0000256" key="1">
    <source>
        <dbReference type="SAM" id="MobiDB-lite"/>
    </source>
</evidence>
<gene>
    <name evidence="2" type="ORF">FHU39_002665</name>
</gene>
<protein>
    <submittedName>
        <fullName evidence="2">Uncharacterized protein</fullName>
    </submittedName>
</protein>
<organism evidence="2 3">
    <name type="scientific">Flexivirga oryzae</name>
    <dbReference type="NCBI Taxonomy" id="1794944"/>
    <lineage>
        <taxon>Bacteria</taxon>
        <taxon>Bacillati</taxon>
        <taxon>Actinomycetota</taxon>
        <taxon>Actinomycetes</taxon>
        <taxon>Micrococcales</taxon>
        <taxon>Dermacoccaceae</taxon>
        <taxon>Flexivirga</taxon>
    </lineage>
</organism>
<accession>A0A839N5U5</accession>